<evidence type="ECO:0000259" key="2">
    <source>
        <dbReference type="PROSITE" id="PS51186"/>
    </source>
</evidence>
<organism evidence="3 4">
    <name type="scientific">Diplocarpon rosae</name>
    <dbReference type="NCBI Taxonomy" id="946125"/>
    <lineage>
        <taxon>Eukaryota</taxon>
        <taxon>Fungi</taxon>
        <taxon>Dikarya</taxon>
        <taxon>Ascomycota</taxon>
        <taxon>Pezizomycotina</taxon>
        <taxon>Leotiomycetes</taxon>
        <taxon>Helotiales</taxon>
        <taxon>Drepanopezizaceae</taxon>
        <taxon>Diplocarpon</taxon>
    </lineage>
</organism>
<comment type="caution">
    <text evidence="3">The sequence shown here is derived from an EMBL/GenBank/DDBJ whole genome shotgun (WGS) entry which is preliminary data.</text>
</comment>
<dbReference type="PANTHER" id="PTHR13947:SF37">
    <property type="entry name" value="LD18367P"/>
    <property type="match status" value="1"/>
</dbReference>
<dbReference type="AlphaFoldDB" id="A0AAD9WE34"/>
<dbReference type="InterPro" id="IPR050769">
    <property type="entry name" value="NAT_camello-type"/>
</dbReference>
<accession>A0AAD9WE34</accession>
<proteinExistence type="predicted"/>
<evidence type="ECO:0000313" key="3">
    <source>
        <dbReference type="EMBL" id="KAK2625579.1"/>
    </source>
</evidence>
<dbReference type="CDD" id="cd04301">
    <property type="entry name" value="NAT_SF"/>
    <property type="match status" value="1"/>
</dbReference>
<dbReference type="Pfam" id="PF00583">
    <property type="entry name" value="Acetyltransf_1"/>
    <property type="match status" value="1"/>
</dbReference>
<evidence type="ECO:0000313" key="4">
    <source>
        <dbReference type="Proteomes" id="UP001285354"/>
    </source>
</evidence>
<dbReference type="GO" id="GO:0008080">
    <property type="term" value="F:N-acetyltransferase activity"/>
    <property type="evidence" value="ECO:0007669"/>
    <property type="project" value="InterPro"/>
</dbReference>
<dbReference type="PANTHER" id="PTHR13947">
    <property type="entry name" value="GNAT FAMILY N-ACETYLTRANSFERASE"/>
    <property type="match status" value="1"/>
</dbReference>
<keyword evidence="4" id="KW-1185">Reference proteome</keyword>
<dbReference type="PROSITE" id="PS51186">
    <property type="entry name" value="GNAT"/>
    <property type="match status" value="1"/>
</dbReference>
<protein>
    <recommendedName>
        <fullName evidence="2">N-acetyltransferase domain-containing protein</fullName>
    </recommendedName>
</protein>
<reference evidence="3" key="1">
    <citation type="submission" date="2023-06" db="EMBL/GenBank/DDBJ databases">
        <title>Draft genome of Marssonina rosae.</title>
        <authorList>
            <person name="Cheng Q."/>
        </authorList>
    </citation>
    <scope>NUCLEOTIDE SEQUENCE</scope>
    <source>
        <strain evidence="3">R4</strain>
    </source>
</reference>
<gene>
    <name evidence="3" type="ORF">QTJ16_004891</name>
</gene>
<dbReference type="EMBL" id="JAUBYV010000007">
    <property type="protein sequence ID" value="KAK2625579.1"/>
    <property type="molecule type" value="Genomic_DNA"/>
</dbReference>
<name>A0AAD9WE34_9HELO</name>
<dbReference type="SUPFAM" id="SSF55729">
    <property type="entry name" value="Acyl-CoA N-acyltransferases (Nat)"/>
    <property type="match status" value="1"/>
</dbReference>
<dbReference type="Proteomes" id="UP001285354">
    <property type="component" value="Unassembled WGS sequence"/>
</dbReference>
<keyword evidence="1" id="KW-0808">Transferase</keyword>
<sequence>MAGERDCVDGRAGVEKLRLQFQIQSARPTLILDQMPEVIPPAHGEVTLRKAQAEDVEAIMAIGTGVFTATFGYSLPPADLDEYLRTSYSTSAIASEVCSPNIDTVVAVDPHGHVVGFCQLTRGTTEACLADSAHPIELQRLYVAQDHHGRGVGRALVSRVLDMARAQGFETVWLGVWEENRKAQRVYERWGFTKVGEHGFAMGGCVQTDWIMSMKL</sequence>
<dbReference type="InterPro" id="IPR016181">
    <property type="entry name" value="Acyl_CoA_acyltransferase"/>
</dbReference>
<evidence type="ECO:0000256" key="1">
    <source>
        <dbReference type="ARBA" id="ARBA00022679"/>
    </source>
</evidence>
<dbReference type="InterPro" id="IPR000182">
    <property type="entry name" value="GNAT_dom"/>
</dbReference>
<feature type="domain" description="N-acetyltransferase" evidence="2">
    <location>
        <begin position="46"/>
        <end position="216"/>
    </location>
</feature>
<dbReference type="Gene3D" id="3.40.630.30">
    <property type="match status" value="1"/>
</dbReference>